<organism evidence="2">
    <name type="scientific">Burkholderia pseudomallei 1710a</name>
    <dbReference type="NCBI Taxonomy" id="320371"/>
    <lineage>
        <taxon>Bacteria</taxon>
        <taxon>Pseudomonadati</taxon>
        <taxon>Pseudomonadota</taxon>
        <taxon>Betaproteobacteria</taxon>
        <taxon>Burkholderiales</taxon>
        <taxon>Burkholderiaceae</taxon>
        <taxon>Burkholderia</taxon>
        <taxon>pseudomallei group</taxon>
    </lineage>
</organism>
<dbReference type="Proteomes" id="UP000001812">
    <property type="component" value="Chromosome II"/>
</dbReference>
<gene>
    <name evidence="2" type="ORF">BURPS1710A_A0044</name>
</gene>
<dbReference type="GeneID" id="93062800"/>
<dbReference type="EMBL" id="CM000833">
    <property type="protein sequence ID" value="EET04047.1"/>
    <property type="molecule type" value="Genomic_DNA"/>
</dbReference>
<proteinExistence type="predicted"/>
<protein>
    <submittedName>
        <fullName evidence="2">Uncharacterized protein</fullName>
    </submittedName>
</protein>
<evidence type="ECO:0000256" key="1">
    <source>
        <dbReference type="SAM" id="MobiDB-lite"/>
    </source>
</evidence>
<reference evidence="2" key="1">
    <citation type="submission" date="2009-05" db="EMBL/GenBank/DDBJ databases">
        <authorList>
            <person name="Harkins D.M."/>
            <person name="DeShazer D."/>
            <person name="Woods D.E."/>
            <person name="Brinkac L.M."/>
            <person name="Brown K.A."/>
            <person name="Hung G.C."/>
            <person name="Tuanyok A."/>
            <person name="Zhang B."/>
            <person name="Nierman W.C."/>
        </authorList>
    </citation>
    <scope>NUCLEOTIDE SEQUENCE [LARGE SCALE GENOMIC DNA]</scope>
    <source>
        <strain evidence="2">1710a</strain>
    </source>
</reference>
<name>A0A0E1W310_BURPE</name>
<sequence length="62" mass="6381">MRGALRAAAGHGQPELSRRKSVAPKKSADIHSGPAESRMDVRLNCSGRLDGGEASGLAPCVP</sequence>
<feature type="region of interest" description="Disordered" evidence="1">
    <location>
        <begin position="1"/>
        <end position="40"/>
    </location>
</feature>
<dbReference type="HOGENOM" id="CLU_208331_0_0_4"/>
<dbReference type="RefSeq" id="WP_004194606.1">
    <property type="nucleotide sequence ID" value="NZ_CM000833.1"/>
</dbReference>
<evidence type="ECO:0000313" key="2">
    <source>
        <dbReference type="EMBL" id="EET04047.1"/>
    </source>
</evidence>
<accession>A0A0E1W310</accession>
<dbReference type="AlphaFoldDB" id="A0A0E1W310"/>